<dbReference type="Pfam" id="PF13560">
    <property type="entry name" value="HTH_31"/>
    <property type="match status" value="1"/>
</dbReference>
<accession>A0A1N7PD96</accession>
<evidence type="ECO:0000259" key="5">
    <source>
        <dbReference type="PROSITE" id="PS50943"/>
    </source>
</evidence>
<dbReference type="AlphaFoldDB" id="A0A1N7PD96"/>
<evidence type="ECO:0000256" key="3">
    <source>
        <dbReference type="ARBA" id="ARBA00023163"/>
    </source>
</evidence>
<dbReference type="PANTHER" id="PTHR40661">
    <property type="match status" value="1"/>
</dbReference>
<evidence type="ECO:0000256" key="1">
    <source>
        <dbReference type="ARBA" id="ARBA00023015"/>
    </source>
</evidence>
<evidence type="ECO:0000313" key="7">
    <source>
        <dbReference type="Proteomes" id="UP000185678"/>
    </source>
</evidence>
<dbReference type="SUPFAM" id="SSF47413">
    <property type="entry name" value="lambda repressor-like DNA-binding domains"/>
    <property type="match status" value="1"/>
</dbReference>
<proteinExistence type="predicted"/>
<dbReference type="GO" id="GO:0003677">
    <property type="term" value="F:DNA binding"/>
    <property type="evidence" value="ECO:0007669"/>
    <property type="project" value="UniProtKB-KW"/>
</dbReference>
<feature type="compositionally biased region" description="Polar residues" evidence="4">
    <location>
        <begin position="83"/>
        <end position="92"/>
    </location>
</feature>
<dbReference type="Proteomes" id="UP000185678">
    <property type="component" value="Unassembled WGS sequence"/>
</dbReference>
<evidence type="ECO:0000256" key="4">
    <source>
        <dbReference type="SAM" id="MobiDB-lite"/>
    </source>
</evidence>
<keyword evidence="1" id="KW-0805">Transcription regulation</keyword>
<keyword evidence="7" id="KW-1185">Reference proteome</keyword>
<dbReference type="InterPro" id="IPR036286">
    <property type="entry name" value="LexA/Signal_pep-like_sf"/>
</dbReference>
<organism evidence="6 7">
    <name type="scientific">Insolitispirillum peregrinum</name>
    <dbReference type="NCBI Taxonomy" id="80876"/>
    <lineage>
        <taxon>Bacteria</taxon>
        <taxon>Pseudomonadati</taxon>
        <taxon>Pseudomonadota</taxon>
        <taxon>Alphaproteobacteria</taxon>
        <taxon>Rhodospirillales</taxon>
        <taxon>Novispirillaceae</taxon>
        <taxon>Insolitispirillum</taxon>
    </lineage>
</organism>
<dbReference type="InterPro" id="IPR001387">
    <property type="entry name" value="Cro/C1-type_HTH"/>
</dbReference>
<keyword evidence="3" id="KW-0804">Transcription</keyword>
<dbReference type="Gene3D" id="1.10.260.40">
    <property type="entry name" value="lambda repressor-like DNA-binding domains"/>
    <property type="match status" value="1"/>
</dbReference>
<keyword evidence="2" id="KW-0238">DNA-binding</keyword>
<evidence type="ECO:0000256" key="2">
    <source>
        <dbReference type="ARBA" id="ARBA00023125"/>
    </source>
</evidence>
<protein>
    <submittedName>
        <fullName evidence="6">Phage repressor protein C, contains Cro/C1-type HTH and peptisase s24 domains</fullName>
    </submittedName>
</protein>
<sequence length="245" mass="26438">MSLHLKMLRLQRGLTQSEVAMRLGLSNHSAVSKLETGKLRLDERRLRGLAALYGVSVEVILGIEPVPVPGGASPSSGERANERTSAPVSSQPALDAGSALALSLPIRQEMARDLPVRGIAACSSGDGAFQIETSTVDYVRRPPALMGIAEAYGLYMTGDSMEPKFCSGDLVLVHPGRPVRPGDHVILLLRDHPGAEPYAYCKRMLRRHGGKVTVGQYNPAMELEFPETSVVTIHRVLEMSDLFGV</sequence>
<evidence type="ECO:0000313" key="6">
    <source>
        <dbReference type="EMBL" id="SIT08544.1"/>
    </source>
</evidence>
<dbReference type="InterPro" id="IPR010982">
    <property type="entry name" value="Lambda_DNA-bd_dom_sf"/>
</dbReference>
<dbReference type="Pfam" id="PF00717">
    <property type="entry name" value="Peptidase_S24"/>
    <property type="match status" value="1"/>
</dbReference>
<gene>
    <name evidence="6" type="ORF">SAMN05421779_106236</name>
</gene>
<dbReference type="CDD" id="cd00093">
    <property type="entry name" value="HTH_XRE"/>
    <property type="match status" value="1"/>
</dbReference>
<dbReference type="OrthoDB" id="9792157at2"/>
<feature type="domain" description="HTH cro/C1-type" evidence="5">
    <location>
        <begin position="5"/>
        <end position="60"/>
    </location>
</feature>
<dbReference type="InterPro" id="IPR039418">
    <property type="entry name" value="LexA-like"/>
</dbReference>
<name>A0A1N7PD96_9PROT</name>
<feature type="region of interest" description="Disordered" evidence="4">
    <location>
        <begin position="68"/>
        <end position="92"/>
    </location>
</feature>
<dbReference type="CDD" id="cd06529">
    <property type="entry name" value="S24_LexA-like"/>
    <property type="match status" value="1"/>
</dbReference>
<reference evidence="6 7" key="1">
    <citation type="submission" date="2017-01" db="EMBL/GenBank/DDBJ databases">
        <authorList>
            <person name="Mah S.A."/>
            <person name="Swanson W.J."/>
            <person name="Moy G.W."/>
            <person name="Vacquier V.D."/>
        </authorList>
    </citation>
    <scope>NUCLEOTIDE SEQUENCE [LARGE SCALE GENOMIC DNA]</scope>
    <source>
        <strain evidence="6 7">DSM 11589</strain>
    </source>
</reference>
<dbReference type="PANTHER" id="PTHR40661:SF3">
    <property type="entry name" value="FELS-1 PROPHAGE TRANSCRIPTIONAL REGULATOR"/>
    <property type="match status" value="1"/>
</dbReference>
<dbReference type="InterPro" id="IPR015927">
    <property type="entry name" value="Peptidase_S24_S26A/B/C"/>
</dbReference>
<dbReference type="PROSITE" id="PS50943">
    <property type="entry name" value="HTH_CROC1"/>
    <property type="match status" value="1"/>
</dbReference>
<dbReference type="SMART" id="SM00530">
    <property type="entry name" value="HTH_XRE"/>
    <property type="match status" value="1"/>
</dbReference>
<dbReference type="EMBL" id="FTOA01000006">
    <property type="protein sequence ID" value="SIT08544.1"/>
    <property type="molecule type" value="Genomic_DNA"/>
</dbReference>
<dbReference type="STRING" id="80876.SAMN05421779_106236"/>
<dbReference type="SUPFAM" id="SSF51306">
    <property type="entry name" value="LexA/Signal peptidase"/>
    <property type="match status" value="1"/>
</dbReference>
<dbReference type="Gene3D" id="2.10.109.10">
    <property type="entry name" value="Umud Fragment, subunit A"/>
    <property type="match status" value="1"/>
</dbReference>